<dbReference type="PROSITE" id="PS50888">
    <property type="entry name" value="BHLH"/>
    <property type="match status" value="1"/>
</dbReference>
<evidence type="ECO:0000259" key="7">
    <source>
        <dbReference type="PROSITE" id="PS50888"/>
    </source>
</evidence>
<sequence>MYSLQKSEEKCFQISFNPHQHIIPEDLIFGHHVSAVEANHHHHHNNNTNNNNNEVKNLRIRRRRKPLETLDHHFDGSGSVSDQVHQIKLMHRERERQRRQQMGALYMSLRTLLPLEFIKGKRAISDQMNGAVNYIKHQEKKIKEIEAKRDELKKMYNSSNFERSKLEQTPNCSFKISSFDGGVVEILITTNGFHGFPLSRILKVVVEQGLEVIRCGSTIVNHKSIHTIQIEVSDPTSLDLAQLGNKLKEAVPLLRQVTD</sequence>
<evidence type="ECO:0000256" key="4">
    <source>
        <dbReference type="ARBA" id="ARBA00023163"/>
    </source>
</evidence>
<evidence type="ECO:0000256" key="2">
    <source>
        <dbReference type="ARBA" id="ARBA00023015"/>
    </source>
</evidence>
<dbReference type="InterPro" id="IPR011598">
    <property type="entry name" value="bHLH_dom"/>
</dbReference>
<gene>
    <name evidence="8" type="ORF">CITCOLO1_LOCUS10289</name>
</gene>
<evidence type="ECO:0000313" key="9">
    <source>
        <dbReference type="Proteomes" id="UP001642487"/>
    </source>
</evidence>
<organism evidence="8 9">
    <name type="scientific">Citrullus colocynthis</name>
    <name type="common">colocynth</name>
    <dbReference type="NCBI Taxonomy" id="252529"/>
    <lineage>
        <taxon>Eukaryota</taxon>
        <taxon>Viridiplantae</taxon>
        <taxon>Streptophyta</taxon>
        <taxon>Embryophyta</taxon>
        <taxon>Tracheophyta</taxon>
        <taxon>Spermatophyta</taxon>
        <taxon>Magnoliopsida</taxon>
        <taxon>eudicotyledons</taxon>
        <taxon>Gunneridae</taxon>
        <taxon>Pentapetalae</taxon>
        <taxon>rosids</taxon>
        <taxon>fabids</taxon>
        <taxon>Cucurbitales</taxon>
        <taxon>Cucurbitaceae</taxon>
        <taxon>Benincaseae</taxon>
        <taxon>Citrullus</taxon>
    </lineage>
</organism>
<dbReference type="SUPFAM" id="SSF47459">
    <property type="entry name" value="HLH, helix-loop-helix DNA-binding domain"/>
    <property type="match status" value="1"/>
</dbReference>
<dbReference type="PANTHER" id="PTHR13935">
    <property type="entry name" value="ACHAETE-SCUTE TRANSCRIPTION FACTOR-RELATED"/>
    <property type="match status" value="1"/>
</dbReference>
<keyword evidence="6" id="KW-0175">Coiled coil</keyword>
<comment type="subcellular location">
    <subcellularLocation>
        <location evidence="1">Nucleus</location>
    </subcellularLocation>
</comment>
<dbReference type="InterPro" id="IPR015660">
    <property type="entry name" value="MASH1/Ascl1a-like"/>
</dbReference>
<keyword evidence="5" id="KW-0539">Nucleus</keyword>
<evidence type="ECO:0000256" key="5">
    <source>
        <dbReference type="ARBA" id="ARBA00023242"/>
    </source>
</evidence>
<dbReference type="SMART" id="SM00353">
    <property type="entry name" value="HLH"/>
    <property type="match status" value="1"/>
</dbReference>
<accession>A0ABP0YF58</accession>
<dbReference type="PANTHER" id="PTHR13935:SF106">
    <property type="entry name" value="ACHAETE-SCUTE COMPLEX PROTEIN T5-RELATED"/>
    <property type="match status" value="1"/>
</dbReference>
<dbReference type="Gene3D" id="4.10.280.10">
    <property type="entry name" value="Helix-loop-helix DNA-binding domain"/>
    <property type="match status" value="1"/>
</dbReference>
<dbReference type="Pfam" id="PF00010">
    <property type="entry name" value="HLH"/>
    <property type="match status" value="1"/>
</dbReference>
<evidence type="ECO:0000256" key="3">
    <source>
        <dbReference type="ARBA" id="ARBA00023125"/>
    </source>
</evidence>
<keyword evidence="2" id="KW-0805">Transcription regulation</keyword>
<feature type="domain" description="BHLH" evidence="7">
    <location>
        <begin position="86"/>
        <end position="138"/>
    </location>
</feature>
<dbReference type="EMBL" id="OZ021737">
    <property type="protein sequence ID" value="CAK9318325.1"/>
    <property type="molecule type" value="Genomic_DNA"/>
</dbReference>
<keyword evidence="9" id="KW-1185">Reference proteome</keyword>
<protein>
    <recommendedName>
        <fullName evidence="7">BHLH domain-containing protein</fullName>
    </recommendedName>
</protein>
<dbReference type="Proteomes" id="UP001642487">
    <property type="component" value="Chromosome 3"/>
</dbReference>
<keyword evidence="4" id="KW-0804">Transcription</keyword>
<name>A0ABP0YF58_9ROSI</name>
<keyword evidence="3" id="KW-0238">DNA-binding</keyword>
<evidence type="ECO:0000313" key="8">
    <source>
        <dbReference type="EMBL" id="CAK9318325.1"/>
    </source>
</evidence>
<evidence type="ECO:0000256" key="6">
    <source>
        <dbReference type="SAM" id="Coils"/>
    </source>
</evidence>
<dbReference type="InterPro" id="IPR036638">
    <property type="entry name" value="HLH_DNA-bd_sf"/>
</dbReference>
<reference evidence="8 9" key="1">
    <citation type="submission" date="2024-03" db="EMBL/GenBank/DDBJ databases">
        <authorList>
            <person name="Gkanogiannis A."/>
            <person name="Becerra Lopez-Lavalle L."/>
        </authorList>
    </citation>
    <scope>NUCLEOTIDE SEQUENCE [LARGE SCALE GENOMIC DNA]</scope>
</reference>
<feature type="coiled-coil region" evidence="6">
    <location>
        <begin position="135"/>
        <end position="162"/>
    </location>
</feature>
<evidence type="ECO:0000256" key="1">
    <source>
        <dbReference type="ARBA" id="ARBA00004123"/>
    </source>
</evidence>
<proteinExistence type="predicted"/>